<dbReference type="GO" id="GO:0009288">
    <property type="term" value="C:bacterial-type flagellum"/>
    <property type="evidence" value="ECO:0007669"/>
    <property type="project" value="UniProtKB-SubCell"/>
</dbReference>
<dbReference type="InterPro" id="IPR001492">
    <property type="entry name" value="Flagellin"/>
</dbReference>
<dbReference type="Proteomes" id="UP000190135">
    <property type="component" value="Unassembled WGS sequence"/>
</dbReference>
<dbReference type="STRING" id="1365950.SAMN05428963_103152"/>
<protein>
    <recommendedName>
        <fullName evidence="3">Flagellin</fullName>
    </recommendedName>
</protein>
<comment type="similarity">
    <text evidence="1 3">Belongs to the bacterial flagellin family.</text>
</comment>
<dbReference type="SUPFAM" id="SSF64518">
    <property type="entry name" value="Phase 1 flagellin"/>
    <property type="match status" value="2"/>
</dbReference>
<dbReference type="Pfam" id="PF00669">
    <property type="entry name" value="Flagellin_N"/>
    <property type="match status" value="1"/>
</dbReference>
<reference evidence="7 8" key="1">
    <citation type="submission" date="2017-02" db="EMBL/GenBank/DDBJ databases">
        <authorList>
            <person name="Peterson S.W."/>
        </authorList>
    </citation>
    <scope>NUCLEOTIDE SEQUENCE [LARGE SCALE GENOMIC DNA]</scope>
    <source>
        <strain evidence="7 8">USBA 369</strain>
    </source>
</reference>
<feature type="domain" description="Flagellin N-terminal" evidence="5">
    <location>
        <begin position="5"/>
        <end position="136"/>
    </location>
</feature>
<evidence type="ECO:0000256" key="4">
    <source>
        <dbReference type="SAM" id="MobiDB-lite"/>
    </source>
</evidence>
<comment type="subcellular location">
    <subcellularLocation>
        <location evidence="3">Secreted</location>
    </subcellularLocation>
    <subcellularLocation>
        <location evidence="3">Bacterial flagellum</location>
    </subcellularLocation>
</comment>
<dbReference type="PANTHER" id="PTHR42792">
    <property type="entry name" value="FLAGELLIN"/>
    <property type="match status" value="1"/>
</dbReference>
<dbReference type="Pfam" id="PF00700">
    <property type="entry name" value="Flagellin_C"/>
    <property type="match status" value="1"/>
</dbReference>
<dbReference type="GO" id="GO:0005576">
    <property type="term" value="C:extracellular region"/>
    <property type="evidence" value="ECO:0007669"/>
    <property type="project" value="UniProtKB-SubCell"/>
</dbReference>
<evidence type="ECO:0000256" key="1">
    <source>
        <dbReference type="ARBA" id="ARBA00005709"/>
    </source>
</evidence>
<dbReference type="PRINTS" id="PR00207">
    <property type="entry name" value="FLAGELLIN"/>
</dbReference>
<name>A0A1T4NS13_9HYPH</name>
<dbReference type="RefSeq" id="WP_078707264.1">
    <property type="nucleotide sequence ID" value="NZ_FUXL01000003.1"/>
</dbReference>
<keyword evidence="3" id="KW-0964">Secreted</keyword>
<evidence type="ECO:0000256" key="3">
    <source>
        <dbReference type="RuleBase" id="RU362073"/>
    </source>
</evidence>
<dbReference type="OrthoDB" id="8328560at2"/>
<proteinExistence type="inferred from homology"/>
<evidence type="ECO:0000259" key="6">
    <source>
        <dbReference type="Pfam" id="PF00700"/>
    </source>
</evidence>
<sequence length="706" mass="70984">MTSVLYNAAATTALRVLQSTNTKLDTVENRISTGLKIGEAKDNAAYWSISTTLKSDNSAMSSVSDALGLGAATVDTAYQGLNSSLDVLNKIKEKLTSATQDGVDRKAVQDEVDALQEQLKSIANSSTFSGENWLSVNSQVAGYNPTKSVVASFTRDANGSVSIGKIDINTSSIALYDASTVSDSGGILDGQVALKKADGSDLKVGGKATDKGNTSTGGLSATASSDTGVAATALEGTAGAPGTPTATFAFGTFDATGIDTGDTISFNLTGGSATSATAVTVDLTSVTDAATLRTAITNALTTATITGVTVGGTGNAITLSAATDITVAGTTPNNVNADGTTTTTLGLGNGTQTASTGTGTAGELTTGTFTTTGLAEGDQLTFSLTVDGAAEPVVKTITVGASHSVSDIAALLDTAFDGAVDVAEGSTPDTGKLVFKSQSTGAASNVKLNSVVIKDADGAYKVPSTPTGLPTTEAATVSTGTFSALTLDKDDNLSFTIQVDKALAPTTVRIDQALVDSALKDVTGHTSGNIADADQFKTVMEAALKAANVKGVTVGKAGTTGSEHLTFTSETAGADSSLKLSAVNVSQGASTISVDEIDVTSESFTALSQADQADVLAAYISVVNTAISKVTAAASSLGAVSGRIELQQGFVTDLMDTIDKGVSGLVDADMNEESTRLQALQVQQQLGVQALSIANQSAQNVLRLFQ</sequence>
<feature type="domain" description="Flagellin C-terminal" evidence="6">
    <location>
        <begin position="621"/>
        <end position="705"/>
    </location>
</feature>
<dbReference type="GO" id="GO:0005198">
    <property type="term" value="F:structural molecule activity"/>
    <property type="evidence" value="ECO:0007669"/>
    <property type="project" value="UniProtKB-UniRule"/>
</dbReference>
<gene>
    <name evidence="7" type="ORF">SAMN05428963_103152</name>
</gene>
<dbReference type="AlphaFoldDB" id="A0A1T4NS13"/>
<keyword evidence="8" id="KW-1185">Reference proteome</keyword>
<accession>A0A1T4NS13</accession>
<dbReference type="EMBL" id="FUXL01000003">
    <property type="protein sequence ID" value="SJZ81895.1"/>
    <property type="molecule type" value="Genomic_DNA"/>
</dbReference>
<evidence type="ECO:0000313" key="7">
    <source>
        <dbReference type="EMBL" id="SJZ81895.1"/>
    </source>
</evidence>
<keyword evidence="2 3" id="KW-0975">Bacterial flagellum</keyword>
<keyword evidence="7" id="KW-0969">Cilium</keyword>
<organism evidence="7 8">
    <name type="scientific">Consotaella salsifontis</name>
    <dbReference type="NCBI Taxonomy" id="1365950"/>
    <lineage>
        <taxon>Bacteria</taxon>
        <taxon>Pseudomonadati</taxon>
        <taxon>Pseudomonadota</taxon>
        <taxon>Alphaproteobacteria</taxon>
        <taxon>Hyphomicrobiales</taxon>
        <taxon>Aurantimonadaceae</taxon>
        <taxon>Consotaella</taxon>
    </lineage>
</organism>
<dbReference type="Gene3D" id="1.20.1330.10">
    <property type="entry name" value="f41 fragment of flagellin, N-terminal domain"/>
    <property type="match status" value="2"/>
</dbReference>
<feature type="region of interest" description="Disordered" evidence="4">
    <location>
        <begin position="340"/>
        <end position="361"/>
    </location>
</feature>
<keyword evidence="7" id="KW-0966">Cell projection</keyword>
<comment type="function">
    <text evidence="3">Flagellin is the subunit protein which polymerizes to form the filaments of bacterial flagella.</text>
</comment>
<feature type="region of interest" description="Disordered" evidence="4">
    <location>
        <begin position="203"/>
        <end position="223"/>
    </location>
</feature>
<evidence type="ECO:0000259" key="5">
    <source>
        <dbReference type="Pfam" id="PF00669"/>
    </source>
</evidence>
<evidence type="ECO:0000256" key="2">
    <source>
        <dbReference type="ARBA" id="ARBA00023143"/>
    </source>
</evidence>
<dbReference type="PANTHER" id="PTHR42792:SF2">
    <property type="entry name" value="FLAGELLIN"/>
    <property type="match status" value="1"/>
</dbReference>
<feature type="compositionally biased region" description="Low complexity" evidence="4">
    <location>
        <begin position="212"/>
        <end position="223"/>
    </location>
</feature>
<dbReference type="InterPro" id="IPR046358">
    <property type="entry name" value="Flagellin_C"/>
</dbReference>
<keyword evidence="7" id="KW-0282">Flagellum</keyword>
<evidence type="ECO:0000313" key="8">
    <source>
        <dbReference type="Proteomes" id="UP000190135"/>
    </source>
</evidence>
<dbReference type="InterPro" id="IPR001029">
    <property type="entry name" value="Flagellin_N"/>
</dbReference>